<dbReference type="SUPFAM" id="SSF47384">
    <property type="entry name" value="Homodimeric domain of signal transducing histidine kinase"/>
    <property type="match status" value="1"/>
</dbReference>
<dbReference type="Proteomes" id="UP000031982">
    <property type="component" value="Unassembled WGS sequence"/>
</dbReference>
<gene>
    <name evidence="12" type="ORF">SD77_1686</name>
</gene>
<evidence type="ECO:0000256" key="2">
    <source>
        <dbReference type="ARBA" id="ARBA00012438"/>
    </source>
</evidence>
<dbReference type="SUPFAM" id="SSF56112">
    <property type="entry name" value="Protein kinase-like (PK-like)"/>
    <property type="match status" value="1"/>
</dbReference>
<keyword evidence="7" id="KW-0067">ATP-binding</keyword>
<dbReference type="Gene3D" id="1.25.40.10">
    <property type="entry name" value="Tetratricopeptide repeat domain"/>
    <property type="match status" value="1"/>
</dbReference>
<sequence>MKNPLQIPGFQLIDVETENASSLFYKAYAVDTGKHVLIKVMKTNASSVEERASAIHEFHMSRQLTGDSTLRPLQTVHYLNKDYFVYEYFSSITLEELLQQPVSIYDGLKIAKNIATALFTLHQQQLIHQSISPENLLLSRRSHAVKITGLNHSTVLKQEHYEAVTRLDRATSRHWPYMSPEQTGRMNRSVDYRTDFYSLGITFYQLFTGTVPFQHQEPMQLVHAHLAKTPKQPSALRKDLPSQISAIIMKLLAKSPEARYKSAWGVREDLSACLSQYYVVGRIEEFPLGLHDDLSVFTTAHKIYGREHEAKQMEEIFSHVSSGSPGIVFIPGQAGIGKTALVHEIHKPLIKEKGYFISGKFDPMQRQVPFSSIISAFQSLIRQITAETPQQIQTWKEKLEKELSVHAAVLVSILPELKWLLGERQTIKEQEHIDIQKNFPLVMKKFIEIFAAKEHPLVMFLDDLQWADIASLELLEYLLTRVNIPYFMVIGAFRDNEVNEPHPLQKTIRTLQKEAVHYVEIPLTTLPRQTIYEWLMESFMDEGPHIKELSIFMHRITQGNPFYTKQLLQSYYEDGYIMLQPEKRKWTIAYEAITENPVKGGIISFLVNRIHLLPEATQHILKLAACIGNFFDLETLAMISKKTKKEAASDLWMALEAGLILPNDQWYKWGYLKEEKSPAYTFLHDRVQQAVYSTMTREEQEKAHVTIGNFLVHCSKGIEDHLFTVVHHLNRSIRHLTGEEMIQLANWNVQAGEKAKASAAFAEALKYFQTAGSLTGPLWSEEYELTFRMLKGLGECQYVMSQFAEAESTFDQILRHSRSPADKLAIYNMKMRLYTHMHRVEEAVQAGIEGLKLFDIDLSKKITKWDIICEFLLVKQTLSKNAKEKILTLPKLTDKDRINVLDTMITMNSSSYHIDQHLATLLMLKALRYTLKYGLTDISALVVNNYALILSAGFSDFKGSHEFGQLALELSERFNHLGIKGRVQFVYGSFVQHWLGPISDNLLYLERSQRYCLDAGNIHLAGANSSFIVITLLIKGTSLDEALAGVQNQIQFIDQIQYKVSRAFLYEIRDWIEFLKGRQTKPLWELETIVDDDSAKIIHYTIRLQMAYLFDKREYARQLLALLVPMINKRLTLVIVPEYYFYNALWQARFYEEAEGVSEKKRIYRTLQKHARKLKKWADLSPSNYRHKYLLLKAEMQRLTSKRSHHETIALYTDSIHYAEQNGFIQDAAIAYECAGNYFAGAGLSVLAHPFLKNASEAFQKWGAAAKAKQMAEAWEKLSEENSAASLPQHSSFDAHAALEVTQSISKEIVLEKLSAKLMQIAMEYGGADRGMLLYRQEDEFILSEYKSLDEPQGNWNKQQPITGTGILPDKIVQFAYVSKEPVVLDHAAALGMFTDDPYVLRQKTKSLLCLPILNKGKVTGMLYLENNKATHAFTQEKIQFLAFISTQAAISIENADLYEQMEATVEKRTAELHEANIDLEKLNQQLAQAEESRRHFIENISHDLRAPLSSIRGYMEAISDGMVLTEAEKTRYLQKGLERVDELHSLIHNLFTLSRLESGQMPFNMDFVSLQQFAERLYRKFEYEIKQQGLSFTVVNQFQSEEEADPLIEMDVEKMEQVFTNLLTNARNHTKSGEIRLLFEKVNEGNEVMIHIQDTGSGIPSSDLPYIFDRNYTKTSSRLNKKGYGLGLSICQEIVTFHKGQIWVESTKDKGTTFFITLPLFQYAAEYS</sequence>
<feature type="domain" description="Protein kinase" evidence="10">
    <location>
        <begin position="10"/>
        <end position="278"/>
    </location>
</feature>
<keyword evidence="8" id="KW-0902">Two-component regulatory system</keyword>
<feature type="domain" description="Histidine kinase" evidence="11">
    <location>
        <begin position="1500"/>
        <end position="1723"/>
    </location>
</feature>
<dbReference type="PANTHER" id="PTHR43642:SF1">
    <property type="entry name" value="HYBRID SIGNAL TRANSDUCTION HISTIDINE KINASE G"/>
    <property type="match status" value="1"/>
</dbReference>
<keyword evidence="4" id="KW-0808">Transferase</keyword>
<keyword evidence="5" id="KW-0547">Nucleotide-binding</keyword>
<evidence type="ECO:0000256" key="5">
    <source>
        <dbReference type="ARBA" id="ARBA00022741"/>
    </source>
</evidence>
<dbReference type="Gene3D" id="1.10.287.130">
    <property type="match status" value="1"/>
</dbReference>
<dbReference type="Pfam" id="PF13191">
    <property type="entry name" value="AAA_16"/>
    <property type="match status" value="1"/>
</dbReference>
<dbReference type="InterPro" id="IPR003018">
    <property type="entry name" value="GAF"/>
</dbReference>
<evidence type="ECO:0000256" key="6">
    <source>
        <dbReference type="ARBA" id="ARBA00022777"/>
    </source>
</evidence>
<keyword evidence="3" id="KW-0597">Phosphoprotein</keyword>
<evidence type="ECO:0000256" key="1">
    <source>
        <dbReference type="ARBA" id="ARBA00000085"/>
    </source>
</evidence>
<dbReference type="EMBL" id="JXLP01000016">
    <property type="protein sequence ID" value="KIL77239.1"/>
    <property type="molecule type" value="Genomic_DNA"/>
</dbReference>
<evidence type="ECO:0000313" key="13">
    <source>
        <dbReference type="Proteomes" id="UP000031982"/>
    </source>
</evidence>
<dbReference type="PROSITE" id="PS50109">
    <property type="entry name" value="HIS_KIN"/>
    <property type="match status" value="1"/>
</dbReference>
<organism evidence="12 13">
    <name type="scientific">Bacillus badius</name>
    <dbReference type="NCBI Taxonomy" id="1455"/>
    <lineage>
        <taxon>Bacteria</taxon>
        <taxon>Bacillati</taxon>
        <taxon>Bacillota</taxon>
        <taxon>Bacilli</taxon>
        <taxon>Bacillales</taxon>
        <taxon>Bacillaceae</taxon>
        <taxon>Pseudobacillus</taxon>
    </lineage>
</organism>
<dbReference type="PANTHER" id="PTHR43642">
    <property type="entry name" value="HYBRID SIGNAL TRANSDUCTION HISTIDINE KINASE G"/>
    <property type="match status" value="1"/>
</dbReference>
<dbReference type="SMART" id="SM00065">
    <property type="entry name" value="GAF"/>
    <property type="match status" value="1"/>
</dbReference>
<dbReference type="InterPro" id="IPR027417">
    <property type="entry name" value="P-loop_NTPase"/>
</dbReference>
<dbReference type="SUPFAM" id="SSF48452">
    <property type="entry name" value="TPR-like"/>
    <property type="match status" value="1"/>
</dbReference>
<dbReference type="Gene3D" id="1.10.510.10">
    <property type="entry name" value="Transferase(Phosphotransferase) domain 1"/>
    <property type="match status" value="1"/>
</dbReference>
<evidence type="ECO:0000313" key="12">
    <source>
        <dbReference type="EMBL" id="KIL77239.1"/>
    </source>
</evidence>
<dbReference type="InterPro" id="IPR003661">
    <property type="entry name" value="HisK_dim/P_dom"/>
</dbReference>
<comment type="caution">
    <text evidence="12">The sequence shown here is derived from an EMBL/GenBank/DDBJ whole genome shotgun (WGS) entry which is preliminary data.</text>
</comment>
<keyword evidence="9" id="KW-0175">Coiled coil</keyword>
<name>A0ABR5AR60_BACBA</name>
<evidence type="ECO:0000256" key="7">
    <source>
        <dbReference type="ARBA" id="ARBA00022840"/>
    </source>
</evidence>
<dbReference type="InterPro" id="IPR041664">
    <property type="entry name" value="AAA_16"/>
</dbReference>
<comment type="catalytic activity">
    <reaction evidence="1">
        <text>ATP + protein L-histidine = ADP + protein N-phospho-L-histidine.</text>
        <dbReference type="EC" id="2.7.13.3"/>
    </reaction>
</comment>
<dbReference type="Pfam" id="PF00069">
    <property type="entry name" value="Pkinase"/>
    <property type="match status" value="1"/>
</dbReference>
<dbReference type="SUPFAM" id="SSF55874">
    <property type="entry name" value="ATPase domain of HSP90 chaperone/DNA topoisomerase II/histidine kinase"/>
    <property type="match status" value="1"/>
</dbReference>
<dbReference type="SUPFAM" id="SSF52540">
    <property type="entry name" value="P-loop containing nucleoside triphosphate hydrolases"/>
    <property type="match status" value="1"/>
</dbReference>
<dbReference type="Pfam" id="PF25503">
    <property type="entry name" value="TPR_CHK1"/>
    <property type="match status" value="1"/>
</dbReference>
<dbReference type="InterPro" id="IPR036097">
    <property type="entry name" value="HisK_dim/P_sf"/>
</dbReference>
<evidence type="ECO:0000256" key="8">
    <source>
        <dbReference type="ARBA" id="ARBA00023012"/>
    </source>
</evidence>
<evidence type="ECO:0000259" key="11">
    <source>
        <dbReference type="PROSITE" id="PS50109"/>
    </source>
</evidence>
<dbReference type="Gene3D" id="3.30.565.10">
    <property type="entry name" value="Histidine kinase-like ATPase, C-terminal domain"/>
    <property type="match status" value="1"/>
</dbReference>
<dbReference type="CDD" id="cd00082">
    <property type="entry name" value="HisKA"/>
    <property type="match status" value="1"/>
</dbReference>
<dbReference type="Gene3D" id="3.30.450.40">
    <property type="match status" value="1"/>
</dbReference>
<dbReference type="InterPro" id="IPR000719">
    <property type="entry name" value="Prot_kinase_dom"/>
</dbReference>
<dbReference type="InterPro" id="IPR029016">
    <property type="entry name" value="GAF-like_dom_sf"/>
</dbReference>
<proteinExistence type="predicted"/>
<dbReference type="EC" id="2.7.13.3" evidence="2"/>
<dbReference type="InterPro" id="IPR053159">
    <property type="entry name" value="Hybrid_Histidine_Kinase"/>
</dbReference>
<keyword evidence="13" id="KW-1185">Reference proteome</keyword>
<dbReference type="InterPro" id="IPR036890">
    <property type="entry name" value="HATPase_C_sf"/>
</dbReference>
<dbReference type="SMART" id="SM00220">
    <property type="entry name" value="S_TKc"/>
    <property type="match status" value="1"/>
</dbReference>
<keyword evidence="6 12" id="KW-0418">Kinase</keyword>
<dbReference type="PRINTS" id="PR00344">
    <property type="entry name" value="BCTRLSENSOR"/>
</dbReference>
<evidence type="ECO:0000256" key="9">
    <source>
        <dbReference type="SAM" id="Coils"/>
    </source>
</evidence>
<reference evidence="12 13" key="1">
    <citation type="submission" date="2015-01" db="EMBL/GenBank/DDBJ databases">
        <title>Genome Assembly of Bacillus badius MTCC 1458.</title>
        <authorList>
            <person name="Verma A."/>
            <person name="Khatri I."/>
            <person name="Mual P."/>
            <person name="Subramanian S."/>
            <person name="Krishnamurthi S."/>
        </authorList>
    </citation>
    <scope>NUCLEOTIDE SEQUENCE [LARGE SCALE GENOMIC DNA]</scope>
    <source>
        <strain evidence="12 13">MTCC 1458</strain>
    </source>
</reference>
<evidence type="ECO:0000256" key="4">
    <source>
        <dbReference type="ARBA" id="ARBA00022679"/>
    </source>
</evidence>
<feature type="coiled-coil region" evidence="9">
    <location>
        <begin position="1459"/>
        <end position="1500"/>
    </location>
</feature>
<dbReference type="InterPro" id="IPR011009">
    <property type="entry name" value="Kinase-like_dom_sf"/>
</dbReference>
<protein>
    <recommendedName>
        <fullName evidence="2">histidine kinase</fullName>
        <ecNumber evidence="2">2.7.13.3</ecNumber>
    </recommendedName>
</protein>
<evidence type="ECO:0000259" key="10">
    <source>
        <dbReference type="PROSITE" id="PS50011"/>
    </source>
</evidence>
<dbReference type="Pfam" id="PF02518">
    <property type="entry name" value="HATPase_c"/>
    <property type="match status" value="1"/>
</dbReference>
<dbReference type="SMART" id="SM00387">
    <property type="entry name" value="HATPase_c"/>
    <property type="match status" value="1"/>
</dbReference>
<dbReference type="PROSITE" id="PS50011">
    <property type="entry name" value="PROTEIN_KINASE_DOM"/>
    <property type="match status" value="1"/>
</dbReference>
<dbReference type="InterPro" id="IPR004358">
    <property type="entry name" value="Sig_transdc_His_kin-like_C"/>
</dbReference>
<dbReference type="InterPro" id="IPR005467">
    <property type="entry name" value="His_kinase_dom"/>
</dbReference>
<dbReference type="InterPro" id="IPR011990">
    <property type="entry name" value="TPR-like_helical_dom_sf"/>
</dbReference>
<dbReference type="Gene3D" id="3.40.50.300">
    <property type="entry name" value="P-loop containing nucleotide triphosphate hydrolases"/>
    <property type="match status" value="1"/>
</dbReference>
<dbReference type="GO" id="GO:0004674">
    <property type="term" value="F:protein serine/threonine kinase activity"/>
    <property type="evidence" value="ECO:0007669"/>
    <property type="project" value="UniProtKB-KW"/>
</dbReference>
<keyword evidence="12" id="KW-0723">Serine/threonine-protein kinase</keyword>
<dbReference type="CDD" id="cd14014">
    <property type="entry name" value="STKc_PknB_like"/>
    <property type="match status" value="1"/>
</dbReference>
<dbReference type="RefSeq" id="WP_041114252.1">
    <property type="nucleotide sequence ID" value="NZ_BSSZ01000009.1"/>
</dbReference>
<accession>A0ABR5AR60</accession>
<dbReference type="SUPFAM" id="SSF55781">
    <property type="entry name" value="GAF domain-like"/>
    <property type="match status" value="1"/>
</dbReference>
<dbReference type="SMART" id="SM00388">
    <property type="entry name" value="HisKA"/>
    <property type="match status" value="1"/>
</dbReference>
<dbReference type="Pfam" id="PF01590">
    <property type="entry name" value="GAF"/>
    <property type="match status" value="1"/>
</dbReference>
<dbReference type="Pfam" id="PF00512">
    <property type="entry name" value="HisKA"/>
    <property type="match status" value="1"/>
</dbReference>
<dbReference type="InterPro" id="IPR003594">
    <property type="entry name" value="HATPase_dom"/>
</dbReference>
<evidence type="ECO:0000256" key="3">
    <source>
        <dbReference type="ARBA" id="ARBA00022553"/>
    </source>
</evidence>